<protein>
    <recommendedName>
        <fullName evidence="13">LIM and SH3 domain protein 1</fullName>
    </recommendedName>
</protein>
<dbReference type="PANTHER" id="PTHR46218:SF4">
    <property type="entry name" value="LIM AND SH3 DOMAIN PROTEIN LASP"/>
    <property type="match status" value="1"/>
</dbReference>
<dbReference type="AlphaFoldDB" id="A0ABD3TJX6"/>
<dbReference type="InterPro" id="IPR001452">
    <property type="entry name" value="SH3_domain"/>
</dbReference>
<dbReference type="SMART" id="SM00326">
    <property type="entry name" value="SH3"/>
    <property type="match status" value="1"/>
</dbReference>
<dbReference type="SUPFAM" id="SSF50044">
    <property type="entry name" value="SH3-domain"/>
    <property type="match status" value="1"/>
</dbReference>
<dbReference type="PROSITE" id="PS50023">
    <property type="entry name" value="LIM_DOMAIN_2"/>
    <property type="match status" value="1"/>
</dbReference>
<evidence type="ECO:0008006" key="13">
    <source>
        <dbReference type="Google" id="ProtNLM"/>
    </source>
</evidence>
<evidence type="ECO:0000256" key="6">
    <source>
        <dbReference type="PROSITE-ProRule" id="PRU00125"/>
    </source>
</evidence>
<feature type="region of interest" description="Disordered" evidence="8">
    <location>
        <begin position="122"/>
        <end position="224"/>
    </location>
</feature>
<keyword evidence="12" id="KW-1185">Reference proteome</keyword>
<proteinExistence type="predicted"/>
<dbReference type="Gene3D" id="2.10.110.10">
    <property type="entry name" value="Cysteine Rich Protein"/>
    <property type="match status" value="1"/>
</dbReference>
<reference evidence="11 12" key="1">
    <citation type="submission" date="2024-11" db="EMBL/GenBank/DDBJ databases">
        <title>Chromosome-level genome assembly of the freshwater bivalve Anodonta woodiana.</title>
        <authorList>
            <person name="Chen X."/>
        </authorList>
    </citation>
    <scope>NUCLEOTIDE SEQUENCE [LARGE SCALE GENOMIC DNA]</scope>
    <source>
        <strain evidence="11">MN2024</strain>
        <tissue evidence="11">Gills</tissue>
    </source>
</reference>
<evidence type="ECO:0000256" key="8">
    <source>
        <dbReference type="SAM" id="MobiDB-lite"/>
    </source>
</evidence>
<dbReference type="InterPro" id="IPR000900">
    <property type="entry name" value="Nebulin_repeat"/>
</dbReference>
<evidence type="ECO:0000256" key="1">
    <source>
        <dbReference type="ARBA" id="ARBA00022443"/>
    </source>
</evidence>
<feature type="compositionally biased region" description="Pro residues" evidence="8">
    <location>
        <begin position="197"/>
        <end position="216"/>
    </location>
</feature>
<dbReference type="EMBL" id="JBJQND010000018">
    <property type="protein sequence ID" value="KAL3837364.1"/>
    <property type="molecule type" value="Genomic_DNA"/>
</dbReference>
<keyword evidence="4 6" id="KW-0862">Zinc</keyword>
<organism evidence="11 12">
    <name type="scientific">Sinanodonta woodiana</name>
    <name type="common">Chinese pond mussel</name>
    <name type="synonym">Anodonta woodiana</name>
    <dbReference type="NCBI Taxonomy" id="1069815"/>
    <lineage>
        <taxon>Eukaryota</taxon>
        <taxon>Metazoa</taxon>
        <taxon>Spiralia</taxon>
        <taxon>Lophotrochozoa</taxon>
        <taxon>Mollusca</taxon>
        <taxon>Bivalvia</taxon>
        <taxon>Autobranchia</taxon>
        <taxon>Heteroconchia</taxon>
        <taxon>Palaeoheterodonta</taxon>
        <taxon>Unionida</taxon>
        <taxon>Unionoidea</taxon>
        <taxon>Unionidae</taxon>
        <taxon>Unioninae</taxon>
        <taxon>Sinanodonta</taxon>
    </lineage>
</organism>
<dbReference type="PROSITE" id="PS50002">
    <property type="entry name" value="SH3"/>
    <property type="match status" value="1"/>
</dbReference>
<evidence type="ECO:0000256" key="2">
    <source>
        <dbReference type="ARBA" id="ARBA00022723"/>
    </source>
</evidence>
<dbReference type="Pfam" id="PF14604">
    <property type="entry name" value="SH3_9"/>
    <property type="match status" value="1"/>
</dbReference>
<dbReference type="Pfam" id="PF00880">
    <property type="entry name" value="Nebulin"/>
    <property type="match status" value="1"/>
</dbReference>
<dbReference type="PRINTS" id="PR00452">
    <property type="entry name" value="SH3DOMAIN"/>
</dbReference>
<accession>A0ABD3TJX6</accession>
<keyword evidence="1 7" id="KW-0728">SH3 domain</keyword>
<dbReference type="CDD" id="cd11789">
    <property type="entry name" value="SH3_Nebulin_family_C"/>
    <property type="match status" value="1"/>
</dbReference>
<dbReference type="PROSITE" id="PS51216">
    <property type="entry name" value="NEBULIN"/>
    <property type="match status" value="2"/>
</dbReference>
<dbReference type="SMART" id="SM00227">
    <property type="entry name" value="NEBU"/>
    <property type="match status" value="2"/>
</dbReference>
<dbReference type="GO" id="GO:0046872">
    <property type="term" value="F:metal ion binding"/>
    <property type="evidence" value="ECO:0007669"/>
    <property type="project" value="UniProtKB-KW"/>
</dbReference>
<evidence type="ECO:0000256" key="5">
    <source>
        <dbReference type="ARBA" id="ARBA00023038"/>
    </source>
</evidence>
<dbReference type="InterPro" id="IPR001781">
    <property type="entry name" value="Znf_LIM"/>
</dbReference>
<evidence type="ECO:0000259" key="10">
    <source>
        <dbReference type="PROSITE" id="PS50023"/>
    </source>
</evidence>
<dbReference type="GO" id="GO:0005737">
    <property type="term" value="C:cytoplasm"/>
    <property type="evidence" value="ECO:0007669"/>
    <property type="project" value="UniProtKB-ARBA"/>
</dbReference>
<dbReference type="SMART" id="SM00132">
    <property type="entry name" value="LIM"/>
    <property type="match status" value="1"/>
</dbReference>
<feature type="compositionally biased region" description="Basic and acidic residues" evidence="8">
    <location>
        <begin position="122"/>
        <end position="136"/>
    </location>
</feature>
<feature type="domain" description="SH3" evidence="9">
    <location>
        <begin position="221"/>
        <end position="281"/>
    </location>
</feature>
<evidence type="ECO:0000256" key="3">
    <source>
        <dbReference type="ARBA" id="ARBA00022737"/>
    </source>
</evidence>
<dbReference type="Proteomes" id="UP001634394">
    <property type="component" value="Unassembled WGS sequence"/>
</dbReference>
<dbReference type="FunFam" id="2.10.110.10:FF:000087">
    <property type="entry name" value="LIM zinc-binding domain-containing Nebulette"/>
    <property type="match status" value="1"/>
</dbReference>
<keyword evidence="3" id="KW-0677">Repeat</keyword>
<keyword evidence="2 6" id="KW-0479">Metal-binding</keyword>
<gene>
    <name evidence="11" type="ORF">ACJMK2_022727</name>
</gene>
<sequence>MKECGKCGKTVYPTEELKCLDKVWHKACFKCQVCSMALNMKNYKGYDKMPYCNAHYPQTKHTAIADTPDMKRVQENTKIQSNIKYHEDFEKEKGKYHLVTDDPVTLRAKQTMQTISNVEYHQVRERRESQEMRRPAEQVTAGQVKVRRDPGRIADYDPEQAPNTGGGTPYSSRSSANMVYDSKSGRAPLPSHSAPQPYQPPQHLPPQQYQPPPPQSPRGSGKGLVCQALYDYSAADEDEVSFAEGDTIVFCQPIDQGWMEGTVERTGQRGMLPSNYVERVN</sequence>
<dbReference type="SUPFAM" id="SSF57716">
    <property type="entry name" value="Glucocorticoid receptor-like (DNA-binding domain)"/>
    <property type="match status" value="1"/>
</dbReference>
<feature type="domain" description="LIM zinc-binding" evidence="10">
    <location>
        <begin position="2"/>
        <end position="62"/>
    </location>
</feature>
<name>A0ABD3TJX6_SINWO</name>
<evidence type="ECO:0000313" key="11">
    <source>
        <dbReference type="EMBL" id="KAL3837364.1"/>
    </source>
</evidence>
<evidence type="ECO:0000313" key="12">
    <source>
        <dbReference type="Proteomes" id="UP001634394"/>
    </source>
</evidence>
<dbReference type="Pfam" id="PF00412">
    <property type="entry name" value="LIM"/>
    <property type="match status" value="1"/>
</dbReference>
<keyword evidence="5 6" id="KW-0440">LIM domain</keyword>
<dbReference type="PROSITE" id="PS00478">
    <property type="entry name" value="LIM_DOMAIN_1"/>
    <property type="match status" value="1"/>
</dbReference>
<evidence type="ECO:0000259" key="9">
    <source>
        <dbReference type="PROSITE" id="PS50002"/>
    </source>
</evidence>
<dbReference type="CDD" id="cd09447">
    <property type="entry name" value="LIM_LASP"/>
    <property type="match status" value="1"/>
</dbReference>
<evidence type="ECO:0000256" key="7">
    <source>
        <dbReference type="PROSITE-ProRule" id="PRU00192"/>
    </source>
</evidence>
<dbReference type="Gene3D" id="2.30.30.40">
    <property type="entry name" value="SH3 Domains"/>
    <property type="match status" value="1"/>
</dbReference>
<dbReference type="InterPro" id="IPR051759">
    <property type="entry name" value="LIM-SH3_domain_protein"/>
</dbReference>
<comment type="caution">
    <text evidence="11">The sequence shown here is derived from an EMBL/GenBank/DDBJ whole genome shotgun (WGS) entry which is preliminary data.</text>
</comment>
<feature type="compositionally biased region" description="Basic and acidic residues" evidence="8">
    <location>
        <begin position="146"/>
        <end position="155"/>
    </location>
</feature>
<evidence type="ECO:0000256" key="4">
    <source>
        <dbReference type="ARBA" id="ARBA00022833"/>
    </source>
</evidence>
<dbReference type="PANTHER" id="PTHR46218">
    <property type="entry name" value="LASP"/>
    <property type="match status" value="1"/>
</dbReference>
<dbReference type="InterPro" id="IPR036028">
    <property type="entry name" value="SH3-like_dom_sf"/>
</dbReference>